<dbReference type="InterPro" id="IPR000276">
    <property type="entry name" value="GPCR_Rhodpsn"/>
</dbReference>
<evidence type="ECO:0000256" key="6">
    <source>
        <dbReference type="ARBA" id="ARBA00023136"/>
    </source>
</evidence>
<feature type="transmembrane region" description="Helical" evidence="12">
    <location>
        <begin position="94"/>
        <end position="113"/>
    </location>
</feature>
<dbReference type="InterPro" id="IPR003912">
    <property type="entry name" value="Protea_act_rcpt"/>
</dbReference>
<dbReference type="PANTHER" id="PTHR24232:SF0">
    <property type="entry name" value="PROTEINASE-ACTIVATED RECEPTOR 3"/>
    <property type="match status" value="1"/>
</dbReference>
<dbReference type="GeneTree" id="ENSGT01050000244840"/>
<evidence type="ECO:0000256" key="3">
    <source>
        <dbReference type="ARBA" id="ARBA00022692"/>
    </source>
</evidence>
<feature type="transmembrane region" description="Helical" evidence="12">
    <location>
        <begin position="229"/>
        <end position="251"/>
    </location>
</feature>
<keyword evidence="3 12" id="KW-0812">Transmembrane</keyword>
<keyword evidence="7 11" id="KW-1015">Disulfide bond</keyword>
<keyword evidence="4 12" id="KW-1133">Transmembrane helix</keyword>
<evidence type="ECO:0000256" key="8">
    <source>
        <dbReference type="ARBA" id="ARBA00023170"/>
    </source>
</evidence>
<dbReference type="InterPro" id="IPR017452">
    <property type="entry name" value="GPCR_Rhodpsn_7TM"/>
</dbReference>
<dbReference type="SUPFAM" id="SSF81321">
    <property type="entry name" value="Family A G protein-coupled receptor-like"/>
    <property type="match status" value="1"/>
</dbReference>
<keyword evidence="15" id="KW-1185">Reference proteome</keyword>
<dbReference type="GO" id="GO:0007200">
    <property type="term" value="P:phospholipase C-activating G protein-coupled receptor signaling pathway"/>
    <property type="evidence" value="ECO:0007669"/>
    <property type="project" value="TreeGrafter"/>
</dbReference>
<dbReference type="PRINTS" id="PR01429">
    <property type="entry name" value="PROTEASEAR3"/>
</dbReference>
<dbReference type="GO" id="GO:0007596">
    <property type="term" value="P:blood coagulation"/>
    <property type="evidence" value="ECO:0007669"/>
    <property type="project" value="InterPro"/>
</dbReference>
<feature type="transmembrane region" description="Helical" evidence="12">
    <location>
        <begin position="61"/>
        <end position="82"/>
    </location>
</feature>
<evidence type="ECO:0000256" key="1">
    <source>
        <dbReference type="ARBA" id="ARBA00004651"/>
    </source>
</evidence>
<proteinExistence type="predicted"/>
<name>A0AAY4ELZ0_9TELE</name>
<keyword evidence="8" id="KW-0675">Receptor</keyword>
<gene>
    <name evidence="14" type="primary">F2RL2</name>
</gene>
<dbReference type="Ensembl" id="ENSDCDT00010069034.1">
    <property type="protein sequence ID" value="ENSDCDP00010058334.1"/>
    <property type="gene ID" value="ENSDCDG00010032850.1"/>
</dbReference>
<evidence type="ECO:0000256" key="5">
    <source>
        <dbReference type="ARBA" id="ARBA00023040"/>
    </source>
</evidence>
<reference evidence="14" key="3">
    <citation type="submission" date="2025-09" db="UniProtKB">
        <authorList>
            <consortium name="Ensembl"/>
        </authorList>
    </citation>
    <scope>IDENTIFICATION</scope>
</reference>
<organism evidence="14 15">
    <name type="scientific">Denticeps clupeoides</name>
    <name type="common">denticle herring</name>
    <dbReference type="NCBI Taxonomy" id="299321"/>
    <lineage>
        <taxon>Eukaryota</taxon>
        <taxon>Metazoa</taxon>
        <taxon>Chordata</taxon>
        <taxon>Craniata</taxon>
        <taxon>Vertebrata</taxon>
        <taxon>Euteleostomi</taxon>
        <taxon>Actinopterygii</taxon>
        <taxon>Neopterygii</taxon>
        <taxon>Teleostei</taxon>
        <taxon>Clupei</taxon>
        <taxon>Clupeiformes</taxon>
        <taxon>Denticipitoidei</taxon>
        <taxon>Denticipitidae</taxon>
        <taxon>Denticeps</taxon>
    </lineage>
</organism>
<keyword evidence="2" id="KW-1003">Cell membrane</keyword>
<dbReference type="PRINTS" id="PR01428">
    <property type="entry name" value="PROTEASEAR"/>
</dbReference>
<keyword evidence="10" id="KW-0807">Transducer</keyword>
<comment type="subcellular location">
    <subcellularLocation>
        <location evidence="1">Cell membrane</location>
        <topology evidence="1">Multi-pass membrane protein</topology>
    </subcellularLocation>
</comment>
<dbReference type="GO" id="GO:0015057">
    <property type="term" value="F:thrombin-activated receptor activity"/>
    <property type="evidence" value="ECO:0007669"/>
    <property type="project" value="InterPro"/>
</dbReference>
<dbReference type="GO" id="GO:0035025">
    <property type="term" value="P:positive regulation of Rho protein signal transduction"/>
    <property type="evidence" value="ECO:0007669"/>
    <property type="project" value="TreeGrafter"/>
</dbReference>
<feature type="transmembrane region" description="Helical" evidence="12">
    <location>
        <begin position="263"/>
        <end position="289"/>
    </location>
</feature>
<evidence type="ECO:0000256" key="12">
    <source>
        <dbReference type="SAM" id="Phobius"/>
    </source>
</evidence>
<keyword evidence="5" id="KW-0297">G-protein coupled receptor</keyword>
<evidence type="ECO:0000259" key="13">
    <source>
        <dbReference type="PROSITE" id="PS50262"/>
    </source>
</evidence>
<dbReference type="Gene3D" id="1.20.1070.10">
    <property type="entry name" value="Rhodopsin 7-helix transmembrane proteins"/>
    <property type="match status" value="1"/>
</dbReference>
<evidence type="ECO:0000313" key="15">
    <source>
        <dbReference type="Proteomes" id="UP000694580"/>
    </source>
</evidence>
<dbReference type="FunFam" id="1.20.1070.10:FF:000040">
    <property type="entry name" value="Coagulation factor 2 (thrombin) receptor"/>
    <property type="match status" value="1"/>
</dbReference>
<evidence type="ECO:0000256" key="7">
    <source>
        <dbReference type="ARBA" id="ARBA00023157"/>
    </source>
</evidence>
<sequence>NSTGAINPRSFRGRFSEVKLLPAPTGTDAQTAPSFTLPRPALLLLSNSTREYLTGWLSTRAIPAIYILAIAVGVPANCYVLLSLSAKFRALSAAILYCSLAVSDILLLFTLALNAHYHLNGNHWVFGDTACRVATACFYGNLYCSAYTLACISMKRYVAVVHPFLYKSVPKRSRTAWTSLAIWVVFAIAMTPDLMVQQSYHLLQLGIVTCHDVLPLDMDVYQLLVHYKLVLTCLGFLLPLLVTTVCYACVVWQLGKSHHDWSLYIKASTLVFFIFILCFGPSNCIHFLHYVKLYTSGEENFYAYFNVAVCLCCLHCCLDPFFFLLMSRTTGSKIYFMNRKGKMLSVST</sequence>
<evidence type="ECO:0000256" key="10">
    <source>
        <dbReference type="ARBA" id="ARBA00023224"/>
    </source>
</evidence>
<feature type="transmembrane region" description="Helical" evidence="12">
    <location>
        <begin position="175"/>
        <end position="195"/>
    </location>
</feature>
<dbReference type="GO" id="GO:0005886">
    <property type="term" value="C:plasma membrane"/>
    <property type="evidence" value="ECO:0007669"/>
    <property type="project" value="UniProtKB-SubCell"/>
</dbReference>
<feature type="transmembrane region" description="Helical" evidence="12">
    <location>
        <begin position="301"/>
        <end position="325"/>
    </location>
</feature>
<accession>A0AAY4ELZ0</accession>
<dbReference type="InterPro" id="IPR003943">
    <property type="entry name" value="Prot_act_rcpt_3"/>
</dbReference>
<keyword evidence="6 12" id="KW-0472">Membrane</keyword>
<evidence type="ECO:0000256" key="9">
    <source>
        <dbReference type="ARBA" id="ARBA00023180"/>
    </source>
</evidence>
<feature type="domain" description="G-protein coupled receptors family 1 profile" evidence="13">
    <location>
        <begin position="76"/>
        <end position="323"/>
    </location>
</feature>
<feature type="transmembrane region" description="Helical" evidence="12">
    <location>
        <begin position="133"/>
        <end position="154"/>
    </location>
</feature>
<dbReference type="PROSITE" id="PS50262">
    <property type="entry name" value="G_PROTEIN_RECEP_F1_2"/>
    <property type="match status" value="1"/>
</dbReference>
<dbReference type="PRINTS" id="PR00237">
    <property type="entry name" value="GPCRRHODOPSN"/>
</dbReference>
<dbReference type="Pfam" id="PF00001">
    <property type="entry name" value="7tm_1"/>
    <property type="match status" value="1"/>
</dbReference>
<keyword evidence="9" id="KW-0325">Glycoprotein</keyword>
<feature type="disulfide bond" evidence="11">
    <location>
        <begin position="131"/>
        <end position="210"/>
    </location>
</feature>
<evidence type="ECO:0000313" key="14">
    <source>
        <dbReference type="Ensembl" id="ENSDCDP00010058334.1"/>
    </source>
</evidence>
<protein>
    <recommendedName>
        <fullName evidence="13">G-protein coupled receptors family 1 profile domain-containing protein</fullName>
    </recommendedName>
</protein>
<dbReference type="PANTHER" id="PTHR24232">
    <property type="entry name" value="G-PROTEIN COUPLED RECEPTOR"/>
    <property type="match status" value="1"/>
</dbReference>
<reference evidence="14" key="2">
    <citation type="submission" date="2025-08" db="UniProtKB">
        <authorList>
            <consortium name="Ensembl"/>
        </authorList>
    </citation>
    <scope>IDENTIFICATION</scope>
</reference>
<reference evidence="14 15" key="1">
    <citation type="submission" date="2020-06" db="EMBL/GenBank/DDBJ databases">
        <authorList>
            <consortium name="Wellcome Sanger Institute Data Sharing"/>
        </authorList>
    </citation>
    <scope>NUCLEOTIDE SEQUENCE [LARGE SCALE GENOMIC DNA]</scope>
</reference>
<evidence type="ECO:0000256" key="2">
    <source>
        <dbReference type="ARBA" id="ARBA00022475"/>
    </source>
</evidence>
<evidence type="ECO:0000256" key="4">
    <source>
        <dbReference type="ARBA" id="ARBA00022989"/>
    </source>
</evidence>
<dbReference type="AlphaFoldDB" id="A0AAY4ELZ0"/>
<dbReference type="Proteomes" id="UP000694580">
    <property type="component" value="Chromosome 3"/>
</dbReference>
<evidence type="ECO:0000256" key="11">
    <source>
        <dbReference type="PIRSR" id="PIRSR603912-52"/>
    </source>
</evidence>